<name>A0ABW2RL99_9BACL</name>
<feature type="region of interest" description="Disordered" evidence="1">
    <location>
        <begin position="91"/>
        <end position="114"/>
    </location>
</feature>
<feature type="region of interest" description="Disordered" evidence="1">
    <location>
        <begin position="148"/>
        <end position="177"/>
    </location>
</feature>
<dbReference type="RefSeq" id="WP_379865315.1">
    <property type="nucleotide sequence ID" value="NZ_JBHTBW010000038.1"/>
</dbReference>
<proteinExistence type="predicted"/>
<feature type="chain" id="PRO_5046675441" evidence="2">
    <location>
        <begin position="28"/>
        <end position="177"/>
    </location>
</feature>
<keyword evidence="2" id="KW-0732">Signal</keyword>
<accession>A0ABW2RL99</accession>
<feature type="signal peptide" evidence="2">
    <location>
        <begin position="1"/>
        <end position="27"/>
    </location>
</feature>
<dbReference type="EMBL" id="JBHTBW010000038">
    <property type="protein sequence ID" value="MFC7441832.1"/>
    <property type="molecule type" value="Genomic_DNA"/>
</dbReference>
<gene>
    <name evidence="3" type="ORF">ACFQNG_12085</name>
</gene>
<protein>
    <submittedName>
        <fullName evidence="3">Uncharacterized protein</fullName>
    </submittedName>
</protein>
<comment type="caution">
    <text evidence="3">The sequence shown here is derived from an EMBL/GenBank/DDBJ whole genome shotgun (WGS) entry which is preliminary data.</text>
</comment>
<organism evidence="3 4">
    <name type="scientific">Laceyella putida</name>
    <dbReference type="NCBI Taxonomy" id="110101"/>
    <lineage>
        <taxon>Bacteria</taxon>
        <taxon>Bacillati</taxon>
        <taxon>Bacillota</taxon>
        <taxon>Bacilli</taxon>
        <taxon>Bacillales</taxon>
        <taxon>Thermoactinomycetaceae</taxon>
        <taxon>Laceyella</taxon>
    </lineage>
</organism>
<sequence length="177" mass="20121">MKKFKFGLLALLLSFSIVLSNVPGVFADLVDQTIYADHETFVEPIGDVSESASDEVVSLTEEELKQLPKDSRSGIPLILLMKQEYEKAKKKGAKTKNHSHTGESNNLPIKGMKPYSSRDLIRKGTSQVIQRRYYDEDGNADLDIDYTNHGNPKQHPKVPHRHDWTWKNGKPSRGPWY</sequence>
<reference evidence="4" key="1">
    <citation type="journal article" date="2019" name="Int. J. Syst. Evol. Microbiol.">
        <title>The Global Catalogue of Microorganisms (GCM) 10K type strain sequencing project: providing services to taxonomists for standard genome sequencing and annotation.</title>
        <authorList>
            <consortium name="The Broad Institute Genomics Platform"/>
            <consortium name="The Broad Institute Genome Sequencing Center for Infectious Disease"/>
            <person name="Wu L."/>
            <person name="Ma J."/>
        </authorList>
    </citation>
    <scope>NUCLEOTIDE SEQUENCE [LARGE SCALE GENOMIC DNA]</scope>
    <source>
        <strain evidence="4">CGMCC 1.12942</strain>
    </source>
</reference>
<evidence type="ECO:0000313" key="3">
    <source>
        <dbReference type="EMBL" id="MFC7441832.1"/>
    </source>
</evidence>
<evidence type="ECO:0000313" key="4">
    <source>
        <dbReference type="Proteomes" id="UP001596500"/>
    </source>
</evidence>
<keyword evidence="4" id="KW-1185">Reference proteome</keyword>
<evidence type="ECO:0000256" key="2">
    <source>
        <dbReference type="SAM" id="SignalP"/>
    </source>
</evidence>
<dbReference type="Proteomes" id="UP001596500">
    <property type="component" value="Unassembled WGS sequence"/>
</dbReference>
<evidence type="ECO:0000256" key="1">
    <source>
        <dbReference type="SAM" id="MobiDB-lite"/>
    </source>
</evidence>